<evidence type="ECO:0000313" key="1">
    <source>
        <dbReference type="EMBL" id="SVD32042.1"/>
    </source>
</evidence>
<reference evidence="1" key="1">
    <citation type="submission" date="2018-05" db="EMBL/GenBank/DDBJ databases">
        <authorList>
            <person name="Lanie J.A."/>
            <person name="Ng W.-L."/>
            <person name="Kazmierczak K.M."/>
            <person name="Andrzejewski T.M."/>
            <person name="Davidsen T.M."/>
            <person name="Wayne K.J."/>
            <person name="Tettelin H."/>
            <person name="Glass J.I."/>
            <person name="Rusch D."/>
            <person name="Podicherti R."/>
            <person name="Tsui H.-C.T."/>
            <person name="Winkler M.E."/>
        </authorList>
    </citation>
    <scope>NUCLEOTIDE SEQUENCE</scope>
</reference>
<organism evidence="1">
    <name type="scientific">marine metagenome</name>
    <dbReference type="NCBI Taxonomy" id="408172"/>
    <lineage>
        <taxon>unclassified sequences</taxon>
        <taxon>metagenomes</taxon>
        <taxon>ecological metagenomes</taxon>
    </lineage>
</organism>
<gene>
    <name evidence="1" type="ORF">METZ01_LOCUS384896</name>
</gene>
<dbReference type="EMBL" id="UINC01143236">
    <property type="protein sequence ID" value="SVD32042.1"/>
    <property type="molecule type" value="Genomic_DNA"/>
</dbReference>
<feature type="non-terminal residue" evidence="1">
    <location>
        <position position="25"/>
    </location>
</feature>
<proteinExistence type="predicted"/>
<sequence>MTKTVPACLRCSDTRVFISVRPRER</sequence>
<name>A0A382UD73_9ZZZZ</name>
<accession>A0A382UD73</accession>
<dbReference type="AlphaFoldDB" id="A0A382UD73"/>
<protein>
    <submittedName>
        <fullName evidence="1">Uncharacterized protein</fullName>
    </submittedName>
</protein>